<protein>
    <submittedName>
        <fullName evidence="3">Gfo/Idh/MocA family oxidoreductase</fullName>
    </submittedName>
</protein>
<dbReference type="Gene3D" id="3.40.50.720">
    <property type="entry name" value="NAD(P)-binding Rossmann-like Domain"/>
    <property type="match status" value="1"/>
</dbReference>
<dbReference type="Gene3D" id="3.30.360.10">
    <property type="entry name" value="Dihydrodipicolinate Reductase, domain 2"/>
    <property type="match status" value="1"/>
</dbReference>
<evidence type="ECO:0000313" key="4">
    <source>
        <dbReference type="Proteomes" id="UP000826651"/>
    </source>
</evidence>
<dbReference type="EMBL" id="JAGSHT010000012">
    <property type="protein sequence ID" value="MBZ2196935.1"/>
    <property type="molecule type" value="Genomic_DNA"/>
</dbReference>
<dbReference type="InterPro" id="IPR050463">
    <property type="entry name" value="Gfo/Idh/MocA_oxidrdct_glycsds"/>
</dbReference>
<comment type="caution">
    <text evidence="3">The sequence shown here is derived from an EMBL/GenBank/DDBJ whole genome shotgun (WGS) entry which is preliminary data.</text>
</comment>
<dbReference type="Pfam" id="PF01408">
    <property type="entry name" value="GFO_IDH_MocA"/>
    <property type="match status" value="1"/>
</dbReference>
<dbReference type="RefSeq" id="WP_223406261.1">
    <property type="nucleotide sequence ID" value="NZ_JAGSHT010000012.1"/>
</dbReference>
<dbReference type="PANTHER" id="PTHR43818">
    <property type="entry name" value="BCDNA.GH03377"/>
    <property type="match status" value="1"/>
</dbReference>
<keyword evidence="4" id="KW-1185">Reference proteome</keyword>
<dbReference type="Proteomes" id="UP000826651">
    <property type="component" value="Unassembled WGS sequence"/>
</dbReference>
<evidence type="ECO:0000313" key="3">
    <source>
        <dbReference type="EMBL" id="MBZ2196935.1"/>
    </source>
</evidence>
<proteinExistence type="predicted"/>
<evidence type="ECO:0000256" key="1">
    <source>
        <dbReference type="ARBA" id="ARBA00023002"/>
    </source>
</evidence>
<sequence length="419" mass="45489">MISIGISGAGLFAESFIPLFAKHPLVERVVLADLIPDRLAEVATRHGITETAASHADLCASDVDAVAIFAQRHLHGPLTLEALGAGKHVYCAVPIASSPSDVEQIVGTVERTGLVYASGETSYYYPHTIYCRDRYAAGDFGAFVYGEGNYLHDMTHGFYTAFQHSGGEQWRRVAGFPPMFYPTHSTGAVLGVTGARVTQVSCLGYTDTADDGVFGMGRNEWDNPFSNQTALMRTDDGGMMRINEFRRSGWRGRHGSNPLTIYGTLASYEENAGSQLWVDRQDGPTDVSEILACAAHTRDEVTDAETSDRADLHEVLREDFNSRYASVHPTARLPRVYAGLRNGHLGSHHFLADDFVRAVHTRSVPPVNVWEAAKFALPGLLAHASSLVGGTQLEVPDLGGPPPDLPRLDLGIPVEELID</sequence>
<gene>
    <name evidence="3" type="ORF">KCQ71_12265</name>
</gene>
<dbReference type="PANTHER" id="PTHR43818:SF11">
    <property type="entry name" value="BCDNA.GH03377"/>
    <property type="match status" value="1"/>
</dbReference>
<reference evidence="3 4" key="1">
    <citation type="submission" date="2021-04" db="EMBL/GenBank/DDBJ databases">
        <title>Ruania sp. nov., isolated from sandy soil of mangrove forest.</title>
        <authorList>
            <person name="Ge X."/>
            <person name="Huang R."/>
            <person name="Liu W."/>
        </authorList>
    </citation>
    <scope>NUCLEOTIDE SEQUENCE [LARGE SCALE GENOMIC DNA]</scope>
    <source>
        <strain evidence="3 4">N2-46</strain>
    </source>
</reference>
<accession>A0ABS7S9D5</accession>
<dbReference type="InterPro" id="IPR000683">
    <property type="entry name" value="Gfo/Idh/MocA-like_OxRdtase_N"/>
</dbReference>
<name>A0ABS7S9D5_9MICO</name>
<organism evidence="3 4">
    <name type="scientific">Occultella gossypii</name>
    <dbReference type="NCBI Taxonomy" id="2800820"/>
    <lineage>
        <taxon>Bacteria</taxon>
        <taxon>Bacillati</taxon>
        <taxon>Actinomycetota</taxon>
        <taxon>Actinomycetes</taxon>
        <taxon>Micrococcales</taxon>
        <taxon>Ruaniaceae</taxon>
        <taxon>Occultella</taxon>
    </lineage>
</organism>
<dbReference type="InterPro" id="IPR036291">
    <property type="entry name" value="NAD(P)-bd_dom_sf"/>
</dbReference>
<dbReference type="SUPFAM" id="SSF51735">
    <property type="entry name" value="NAD(P)-binding Rossmann-fold domains"/>
    <property type="match status" value="1"/>
</dbReference>
<keyword evidence="1" id="KW-0560">Oxidoreductase</keyword>
<feature type="domain" description="Gfo/Idh/MocA-like oxidoreductase N-terminal" evidence="2">
    <location>
        <begin position="3"/>
        <end position="118"/>
    </location>
</feature>
<evidence type="ECO:0000259" key="2">
    <source>
        <dbReference type="Pfam" id="PF01408"/>
    </source>
</evidence>